<protein>
    <recommendedName>
        <fullName evidence="8">3'-5' exonuclease</fullName>
    </recommendedName>
    <alternativeName>
        <fullName evidence="9">Werner Syndrome-like exonuclease</fullName>
    </alternativeName>
</protein>
<dbReference type="InterPro" id="IPR002562">
    <property type="entry name" value="3'-5'_exonuclease_dom"/>
</dbReference>
<dbReference type="FunFam" id="3.30.420.10:FF:000114">
    <property type="entry name" value="Werner Syndrome-like exonuclease"/>
    <property type="match status" value="1"/>
</dbReference>
<dbReference type="EMBL" id="CM002872">
    <property type="protein sequence ID" value="KFK36233.1"/>
    <property type="molecule type" value="Genomic_DNA"/>
</dbReference>
<gene>
    <name evidence="11" type="ordered locus">AALP_Aa4g095600</name>
</gene>
<reference evidence="12" key="1">
    <citation type="journal article" date="2015" name="Nat. Plants">
        <title>Genome expansion of Arabis alpina linked with retrotransposition and reduced symmetric DNA methylation.</title>
        <authorList>
            <person name="Willing E.M."/>
            <person name="Rawat V."/>
            <person name="Mandakova T."/>
            <person name="Maumus F."/>
            <person name="James G.V."/>
            <person name="Nordstroem K.J."/>
            <person name="Becker C."/>
            <person name="Warthmann N."/>
            <person name="Chica C."/>
            <person name="Szarzynska B."/>
            <person name="Zytnicki M."/>
            <person name="Albani M.C."/>
            <person name="Kiefer C."/>
            <person name="Bergonzi S."/>
            <person name="Castaings L."/>
            <person name="Mateos J.L."/>
            <person name="Berns M.C."/>
            <person name="Bujdoso N."/>
            <person name="Piofczyk T."/>
            <person name="de Lorenzo L."/>
            <person name="Barrero-Sicilia C."/>
            <person name="Mateos I."/>
            <person name="Piednoel M."/>
            <person name="Hagmann J."/>
            <person name="Chen-Min-Tao R."/>
            <person name="Iglesias-Fernandez R."/>
            <person name="Schuster S.C."/>
            <person name="Alonso-Blanco C."/>
            <person name="Roudier F."/>
            <person name="Carbonero P."/>
            <person name="Paz-Ares J."/>
            <person name="Davis S.J."/>
            <person name="Pecinka A."/>
            <person name="Quesneville H."/>
            <person name="Colot V."/>
            <person name="Lysak M.A."/>
            <person name="Weigel D."/>
            <person name="Coupland G."/>
            <person name="Schneeberger K."/>
        </authorList>
    </citation>
    <scope>NUCLEOTIDE SEQUENCE [LARGE SCALE GENOMIC DNA]</scope>
    <source>
        <strain evidence="12">cv. Pajares</strain>
    </source>
</reference>
<dbReference type="InterPro" id="IPR051132">
    <property type="entry name" value="3-5_Exonuclease_domain"/>
</dbReference>
<evidence type="ECO:0000256" key="1">
    <source>
        <dbReference type="ARBA" id="ARBA00004123"/>
    </source>
</evidence>
<dbReference type="GO" id="GO:0006139">
    <property type="term" value="P:nucleobase-containing compound metabolic process"/>
    <property type="evidence" value="ECO:0007669"/>
    <property type="project" value="InterPro"/>
</dbReference>
<dbReference type="Gene3D" id="3.30.420.10">
    <property type="entry name" value="Ribonuclease H-like superfamily/Ribonuclease H"/>
    <property type="match status" value="1"/>
</dbReference>
<dbReference type="InterPro" id="IPR036397">
    <property type="entry name" value="RNaseH_sf"/>
</dbReference>
<dbReference type="eggNOG" id="KOG4373">
    <property type="taxonomic scope" value="Eukaryota"/>
</dbReference>
<dbReference type="OMA" id="CYIFHLS"/>
<dbReference type="GO" id="GO:0003676">
    <property type="term" value="F:nucleic acid binding"/>
    <property type="evidence" value="ECO:0007669"/>
    <property type="project" value="InterPro"/>
</dbReference>
<feature type="domain" description="3'-5' exonuclease" evidence="10">
    <location>
        <begin position="43"/>
        <end position="219"/>
    </location>
</feature>
<dbReference type="GO" id="GO:0046872">
    <property type="term" value="F:metal ion binding"/>
    <property type="evidence" value="ECO:0007669"/>
    <property type="project" value="UniProtKB-KW"/>
</dbReference>
<dbReference type="OrthoDB" id="1920326at2759"/>
<evidence type="ECO:0000313" key="11">
    <source>
        <dbReference type="EMBL" id="KFK36233.1"/>
    </source>
</evidence>
<keyword evidence="6" id="KW-0460">Magnesium</keyword>
<evidence type="ECO:0000256" key="4">
    <source>
        <dbReference type="ARBA" id="ARBA00022801"/>
    </source>
</evidence>
<dbReference type="AlphaFoldDB" id="A0A087H281"/>
<evidence type="ECO:0000256" key="7">
    <source>
        <dbReference type="ARBA" id="ARBA00023242"/>
    </source>
</evidence>
<evidence type="ECO:0000256" key="9">
    <source>
        <dbReference type="ARBA" id="ARBA00042761"/>
    </source>
</evidence>
<dbReference type="Gramene" id="KFK36233">
    <property type="protein sequence ID" value="KFK36233"/>
    <property type="gene ID" value="AALP_AA4G095600"/>
</dbReference>
<keyword evidence="3" id="KW-0479">Metal-binding</keyword>
<keyword evidence="12" id="KW-1185">Reference proteome</keyword>
<dbReference type="Pfam" id="PF01612">
    <property type="entry name" value="DNA_pol_A_exo1"/>
    <property type="match status" value="1"/>
</dbReference>
<dbReference type="CDD" id="cd06141">
    <property type="entry name" value="WRN_exo"/>
    <property type="match status" value="1"/>
</dbReference>
<proteinExistence type="predicted"/>
<comment type="subcellular location">
    <subcellularLocation>
        <location evidence="1">Nucleus</location>
    </subcellularLocation>
</comment>
<keyword evidence="2" id="KW-0540">Nuclease</keyword>
<name>A0A087H281_ARAAL</name>
<dbReference type="Proteomes" id="UP000029120">
    <property type="component" value="Chromosome 4"/>
</dbReference>
<dbReference type="GO" id="GO:0005634">
    <property type="term" value="C:nucleus"/>
    <property type="evidence" value="ECO:0007669"/>
    <property type="project" value="UniProtKB-SubCell"/>
</dbReference>
<organism evidence="11 12">
    <name type="scientific">Arabis alpina</name>
    <name type="common">Alpine rock-cress</name>
    <dbReference type="NCBI Taxonomy" id="50452"/>
    <lineage>
        <taxon>Eukaryota</taxon>
        <taxon>Viridiplantae</taxon>
        <taxon>Streptophyta</taxon>
        <taxon>Embryophyta</taxon>
        <taxon>Tracheophyta</taxon>
        <taxon>Spermatophyta</taxon>
        <taxon>Magnoliopsida</taxon>
        <taxon>eudicotyledons</taxon>
        <taxon>Gunneridae</taxon>
        <taxon>Pentapetalae</taxon>
        <taxon>rosids</taxon>
        <taxon>malvids</taxon>
        <taxon>Brassicales</taxon>
        <taxon>Brassicaceae</taxon>
        <taxon>Arabideae</taxon>
        <taxon>Arabis</taxon>
    </lineage>
</organism>
<evidence type="ECO:0000256" key="5">
    <source>
        <dbReference type="ARBA" id="ARBA00022839"/>
    </source>
</evidence>
<dbReference type="SUPFAM" id="SSF53098">
    <property type="entry name" value="Ribonuclease H-like"/>
    <property type="match status" value="1"/>
</dbReference>
<dbReference type="PANTHER" id="PTHR13620">
    <property type="entry name" value="3-5 EXONUCLEASE"/>
    <property type="match status" value="1"/>
</dbReference>
<sequence length="224" mass="24670">MSSSSWNDDKAFTEQHLLAMADSSSSSSAMMFGGRILYSKTASEVDKRAMQLLKFLETKRDVSGKANVGFDIEWRPSRTRGVLIGKVAVVQICVGNDYCDVMHIIHSGVPQGLKHLIEDSTLVKVGVGISGDSVKLFNDYGVSIKGVKDLSVLANQKLGGVWKQWGLASLTKTLVCKEPNHIRLGNWEAYPLSMMQLEYAATDAYASWYLYQVLKDLPDATRSA</sequence>
<dbReference type="GO" id="GO:0008408">
    <property type="term" value="F:3'-5' exonuclease activity"/>
    <property type="evidence" value="ECO:0007669"/>
    <property type="project" value="InterPro"/>
</dbReference>
<keyword evidence="5" id="KW-0269">Exonuclease</keyword>
<evidence type="ECO:0000313" key="12">
    <source>
        <dbReference type="Proteomes" id="UP000029120"/>
    </source>
</evidence>
<keyword evidence="7" id="KW-0539">Nucleus</keyword>
<keyword evidence="4" id="KW-0378">Hydrolase</keyword>
<evidence type="ECO:0000259" key="10">
    <source>
        <dbReference type="SMART" id="SM00474"/>
    </source>
</evidence>
<dbReference type="SMART" id="SM00474">
    <property type="entry name" value="35EXOc"/>
    <property type="match status" value="1"/>
</dbReference>
<evidence type="ECO:0000256" key="8">
    <source>
        <dbReference type="ARBA" id="ARBA00040531"/>
    </source>
</evidence>
<accession>A0A087H281</accession>
<dbReference type="PANTHER" id="PTHR13620:SF109">
    <property type="entry name" value="3'-5' EXONUCLEASE"/>
    <property type="match status" value="1"/>
</dbReference>
<evidence type="ECO:0000256" key="2">
    <source>
        <dbReference type="ARBA" id="ARBA00022722"/>
    </source>
</evidence>
<evidence type="ECO:0000256" key="3">
    <source>
        <dbReference type="ARBA" id="ARBA00022723"/>
    </source>
</evidence>
<evidence type="ECO:0000256" key="6">
    <source>
        <dbReference type="ARBA" id="ARBA00022842"/>
    </source>
</evidence>
<dbReference type="InterPro" id="IPR012337">
    <property type="entry name" value="RNaseH-like_sf"/>
</dbReference>